<dbReference type="InterPro" id="IPR029045">
    <property type="entry name" value="ClpP/crotonase-like_dom_sf"/>
</dbReference>
<evidence type="ECO:0000313" key="3">
    <source>
        <dbReference type="EMBL" id="OIR11201.1"/>
    </source>
</evidence>
<dbReference type="Gene3D" id="3.90.226.10">
    <property type="entry name" value="2-enoyl-CoA Hydratase, Chain A, domain 1"/>
    <property type="match status" value="1"/>
</dbReference>
<dbReference type="AlphaFoldDB" id="A0A1J5SRR4"/>
<proteinExistence type="inferred from homology"/>
<dbReference type="SUPFAM" id="SSF52096">
    <property type="entry name" value="ClpP/crotonase"/>
    <property type="match status" value="1"/>
</dbReference>
<feature type="compositionally biased region" description="Basic and acidic residues" evidence="2">
    <location>
        <begin position="224"/>
        <end position="234"/>
    </location>
</feature>
<dbReference type="EMBL" id="MIYV01000020">
    <property type="protein sequence ID" value="OIR11201.1"/>
    <property type="molecule type" value="Genomic_DNA"/>
</dbReference>
<gene>
    <name evidence="3" type="ORF">BEU03_00430</name>
</gene>
<protein>
    <recommendedName>
        <fullName evidence="5">2-(1,2-epoxy-1,2-dihydrophenyl)acetyl-CoA isomerase</fullName>
    </recommendedName>
</protein>
<dbReference type="Proteomes" id="UP000183403">
    <property type="component" value="Unassembled WGS sequence"/>
</dbReference>
<feature type="region of interest" description="Disordered" evidence="2">
    <location>
        <begin position="224"/>
        <end position="244"/>
    </location>
</feature>
<dbReference type="PANTHER" id="PTHR43802:SF1">
    <property type="entry name" value="IP11341P-RELATED"/>
    <property type="match status" value="1"/>
</dbReference>
<dbReference type="InterPro" id="IPR001753">
    <property type="entry name" value="Enoyl-CoA_hydra/iso"/>
</dbReference>
<organism evidence="3 4">
    <name type="scientific">Marine Group III euryarchaeote CG-Epi6</name>
    <dbReference type="NCBI Taxonomy" id="1889000"/>
    <lineage>
        <taxon>Archaea</taxon>
        <taxon>Methanobacteriati</taxon>
        <taxon>Thermoplasmatota</taxon>
        <taxon>Thermoplasmata</taxon>
        <taxon>Candidatus Thermoprofundales</taxon>
    </lineage>
</organism>
<comment type="similarity">
    <text evidence="1">Belongs to the enoyl-CoA hydratase/isomerase family.</text>
</comment>
<evidence type="ECO:0008006" key="5">
    <source>
        <dbReference type="Google" id="ProtNLM"/>
    </source>
</evidence>
<evidence type="ECO:0000256" key="1">
    <source>
        <dbReference type="ARBA" id="ARBA00005254"/>
    </source>
</evidence>
<comment type="caution">
    <text evidence="3">The sequence shown here is derived from an EMBL/GenBank/DDBJ whole genome shotgun (WGS) entry which is preliminary data.</text>
</comment>
<sequence length="257" mass="28221">MTIRIEDNENIRTITLNRPEKLNSVNLKMATELNQAVNNAANDKSVQCLIITGEGRAFSSGGDVNEMGDHLPKAGDLFYKLTEQIHSIFSTILRMEKPVINSLNGVVAGGSLGFALAGDYRIASESALILSAHFKRGFVPAGGATYILPRLIGLGRTQALFFGGKTLNSEEMLEWGLVHEVVSDDELKQRTMEMAKEIAAGPRTALAETKKLLLDSDNLSLDEELRREREKNRDSGNSGDAVEGIKAFLEKREPKFE</sequence>
<dbReference type="Pfam" id="PF00378">
    <property type="entry name" value="ECH_1"/>
    <property type="match status" value="1"/>
</dbReference>
<dbReference type="PANTHER" id="PTHR43802">
    <property type="entry name" value="ENOYL-COA HYDRATASE"/>
    <property type="match status" value="1"/>
</dbReference>
<evidence type="ECO:0000313" key="4">
    <source>
        <dbReference type="Proteomes" id="UP000183403"/>
    </source>
</evidence>
<evidence type="ECO:0000256" key="2">
    <source>
        <dbReference type="SAM" id="MobiDB-lite"/>
    </source>
</evidence>
<accession>A0A1J5SRR4</accession>
<reference evidence="3 4" key="1">
    <citation type="submission" date="2016-08" db="EMBL/GenBank/DDBJ databases">
        <title>New Insights into Marine Group III Euryarchaeota, from dark to light.</title>
        <authorList>
            <person name="Haro-Moreno J.M."/>
            <person name="Rodriguez-Valera F."/>
            <person name="Lopez-Garcia P."/>
            <person name="Moreira D."/>
            <person name="Martin-Cuadrado A.B."/>
        </authorList>
    </citation>
    <scope>NUCLEOTIDE SEQUENCE [LARGE SCALE GENOMIC DNA]</scope>
    <source>
        <strain evidence="3">CG-Epi6</strain>
    </source>
</reference>
<dbReference type="CDD" id="cd06558">
    <property type="entry name" value="crotonase-like"/>
    <property type="match status" value="1"/>
</dbReference>
<name>A0A1J5SRR4_9ARCH</name>